<gene>
    <name evidence="1" type="ORF">LIER_20152</name>
</gene>
<dbReference type="Proteomes" id="UP001454036">
    <property type="component" value="Unassembled WGS sequence"/>
</dbReference>
<keyword evidence="2" id="KW-1185">Reference proteome</keyword>
<evidence type="ECO:0000313" key="2">
    <source>
        <dbReference type="Proteomes" id="UP001454036"/>
    </source>
</evidence>
<organism evidence="1 2">
    <name type="scientific">Lithospermum erythrorhizon</name>
    <name type="common">Purple gromwell</name>
    <name type="synonym">Lithospermum officinale var. erythrorhizon</name>
    <dbReference type="NCBI Taxonomy" id="34254"/>
    <lineage>
        <taxon>Eukaryota</taxon>
        <taxon>Viridiplantae</taxon>
        <taxon>Streptophyta</taxon>
        <taxon>Embryophyta</taxon>
        <taxon>Tracheophyta</taxon>
        <taxon>Spermatophyta</taxon>
        <taxon>Magnoliopsida</taxon>
        <taxon>eudicotyledons</taxon>
        <taxon>Gunneridae</taxon>
        <taxon>Pentapetalae</taxon>
        <taxon>asterids</taxon>
        <taxon>lamiids</taxon>
        <taxon>Boraginales</taxon>
        <taxon>Boraginaceae</taxon>
        <taxon>Boraginoideae</taxon>
        <taxon>Lithospermeae</taxon>
        <taxon>Lithospermum</taxon>
    </lineage>
</organism>
<sequence>MADTKGRHVHKAFFLVQSHREKGSSNILDLLPTNPLREETVEKKSPWKSCWPKMGQIKDWTEEISMVEKSKAFCGEKTSRVVFDDSLSLEDPILARDGARKKLRTPGSLDVGPSNWMDRIDNEEDENWSDTEDIFMELDDANFKGEPYVVDPEVVVGSEWTKSPEQLEVLFVGEEDGAAGSRGVCAGVLEMTPELQIARSELLLDHRSIACSPELEGEEEG</sequence>
<name>A0AAV3QN70_LITER</name>
<dbReference type="AlphaFoldDB" id="A0AAV3QN70"/>
<accession>A0AAV3QN70</accession>
<reference evidence="1 2" key="1">
    <citation type="submission" date="2024-01" db="EMBL/GenBank/DDBJ databases">
        <title>The complete chloroplast genome sequence of Lithospermum erythrorhizon: insights into the phylogenetic relationship among Boraginaceae species and the maternal lineages of purple gromwells.</title>
        <authorList>
            <person name="Okada T."/>
            <person name="Watanabe K."/>
        </authorList>
    </citation>
    <scope>NUCLEOTIDE SEQUENCE [LARGE SCALE GENOMIC DNA]</scope>
</reference>
<comment type="caution">
    <text evidence="1">The sequence shown here is derived from an EMBL/GenBank/DDBJ whole genome shotgun (WGS) entry which is preliminary data.</text>
</comment>
<dbReference type="EMBL" id="BAABME010005085">
    <property type="protein sequence ID" value="GAA0164548.1"/>
    <property type="molecule type" value="Genomic_DNA"/>
</dbReference>
<evidence type="ECO:0000313" key="1">
    <source>
        <dbReference type="EMBL" id="GAA0164548.1"/>
    </source>
</evidence>
<proteinExistence type="predicted"/>
<protein>
    <submittedName>
        <fullName evidence="1">Uncharacterized protein</fullName>
    </submittedName>
</protein>